<gene>
    <name evidence="2" type="ORF">HTZ84_22580</name>
</gene>
<evidence type="ECO:0000313" key="2">
    <source>
        <dbReference type="EMBL" id="NUC75055.1"/>
    </source>
</evidence>
<evidence type="ECO:0000256" key="1">
    <source>
        <dbReference type="SAM" id="MobiDB-lite"/>
    </source>
</evidence>
<accession>A0ABX2LFM8</accession>
<sequence length="319" mass="34767">MREQLTTTLILTAVLALAAVGVGLAGASGVSSDADTLAIDNNHGLDEDPAVSEFHSEGYTETQLSQVDGSLAIATDKRDVDADGSVLPMDVRNNYVRIDYNEDFERTLRIHIPRDYQMPYSQSGVESITSDHSAEFTPVRGGEYLEIVVHVDEPTEIVLPLQKDSSASYKAVEWVDMRLQAATGASVFGSGDEWQYLSEDELAQDTAYEVDGNPEDVVVQYDAERADADETWLNAPKGEADDVGVYWFTRSTDGNETAYIVATDDDAPNVRYKSKGSERDRWGGHVRDALKNVDRIQERLGLKDNGDSGGDADTGGDSA</sequence>
<feature type="compositionally biased region" description="Gly residues" evidence="1">
    <location>
        <begin position="307"/>
        <end position="319"/>
    </location>
</feature>
<keyword evidence="3" id="KW-1185">Reference proteome</keyword>
<dbReference type="EMBL" id="JABUQZ010000003">
    <property type="protein sequence ID" value="NUC75055.1"/>
    <property type="molecule type" value="Genomic_DNA"/>
</dbReference>
<protein>
    <recommendedName>
        <fullName evidence="4">DUF4340 domain-containing protein</fullName>
    </recommendedName>
</protein>
<feature type="compositionally biased region" description="Basic and acidic residues" evidence="1">
    <location>
        <begin position="297"/>
        <end position="306"/>
    </location>
</feature>
<comment type="caution">
    <text evidence="2">The sequence shown here is derived from an EMBL/GenBank/DDBJ whole genome shotgun (WGS) entry which is preliminary data.</text>
</comment>
<organism evidence="2 3">
    <name type="scientific">Haloterrigena gelatinilytica</name>
    <dbReference type="NCBI Taxonomy" id="2741724"/>
    <lineage>
        <taxon>Archaea</taxon>
        <taxon>Methanobacteriati</taxon>
        <taxon>Methanobacteriota</taxon>
        <taxon>Stenosarchaea group</taxon>
        <taxon>Halobacteria</taxon>
        <taxon>Halobacteriales</taxon>
        <taxon>Natrialbaceae</taxon>
        <taxon>Haloterrigena</taxon>
    </lineage>
</organism>
<feature type="region of interest" description="Disordered" evidence="1">
    <location>
        <begin position="297"/>
        <end position="319"/>
    </location>
</feature>
<evidence type="ECO:0008006" key="4">
    <source>
        <dbReference type="Google" id="ProtNLM"/>
    </source>
</evidence>
<proteinExistence type="predicted"/>
<dbReference type="Proteomes" id="UP001016761">
    <property type="component" value="Unassembled WGS sequence"/>
</dbReference>
<reference evidence="2 3" key="1">
    <citation type="submission" date="2020-06" db="EMBL/GenBank/DDBJ databases">
        <title>Haloterrigena sp. nov., an extremely halophilic archaeon isolated from a saline sediment.</title>
        <authorList>
            <person name="Liu B.-B."/>
        </authorList>
    </citation>
    <scope>NUCLEOTIDE SEQUENCE [LARGE SCALE GENOMIC DNA]</scope>
    <source>
        <strain evidence="2 3">SYSU A558-1</strain>
    </source>
</reference>
<name>A0ABX2LFM8_9EURY</name>
<evidence type="ECO:0000313" key="3">
    <source>
        <dbReference type="Proteomes" id="UP001016761"/>
    </source>
</evidence>
<dbReference type="RefSeq" id="WP_174682893.1">
    <property type="nucleotide sequence ID" value="NZ_JABUQZ010000003.1"/>
</dbReference>